<dbReference type="InterPro" id="IPR050624">
    <property type="entry name" value="HTH-type_Tx_Regulator"/>
</dbReference>
<gene>
    <name evidence="4" type="ORF">SAMN02745215_00246</name>
</gene>
<accession>A0A1M7RXX5</accession>
<reference evidence="5" key="1">
    <citation type="submission" date="2016-12" db="EMBL/GenBank/DDBJ databases">
        <authorList>
            <person name="Varghese N."/>
            <person name="Submissions S."/>
        </authorList>
    </citation>
    <scope>NUCLEOTIDE SEQUENCE [LARGE SCALE GENOMIC DNA]</scope>
    <source>
        <strain evidence="5">DSM 11544</strain>
    </source>
</reference>
<dbReference type="GO" id="GO:0003677">
    <property type="term" value="F:DNA binding"/>
    <property type="evidence" value="ECO:0007669"/>
    <property type="project" value="UniProtKB-UniRule"/>
</dbReference>
<dbReference type="InterPro" id="IPR001647">
    <property type="entry name" value="HTH_TetR"/>
</dbReference>
<organism evidence="4 5">
    <name type="scientific">Desulfitobacterium chlororespirans DSM 11544</name>
    <dbReference type="NCBI Taxonomy" id="1121395"/>
    <lineage>
        <taxon>Bacteria</taxon>
        <taxon>Bacillati</taxon>
        <taxon>Bacillota</taxon>
        <taxon>Clostridia</taxon>
        <taxon>Eubacteriales</taxon>
        <taxon>Desulfitobacteriaceae</taxon>
        <taxon>Desulfitobacterium</taxon>
    </lineage>
</organism>
<keyword evidence="5" id="KW-1185">Reference proteome</keyword>
<dbReference type="SUPFAM" id="SSF46689">
    <property type="entry name" value="Homeodomain-like"/>
    <property type="match status" value="1"/>
</dbReference>
<dbReference type="PROSITE" id="PS50977">
    <property type="entry name" value="HTH_TETR_2"/>
    <property type="match status" value="1"/>
</dbReference>
<dbReference type="EMBL" id="FRDN01000003">
    <property type="protein sequence ID" value="SHN50994.1"/>
    <property type="molecule type" value="Genomic_DNA"/>
</dbReference>
<evidence type="ECO:0000256" key="1">
    <source>
        <dbReference type="ARBA" id="ARBA00023125"/>
    </source>
</evidence>
<dbReference type="RefSeq" id="WP_072770897.1">
    <property type="nucleotide sequence ID" value="NZ_FRDN01000003.1"/>
</dbReference>
<dbReference type="AlphaFoldDB" id="A0A1M7RXX5"/>
<sequence length="204" mass="23982">MAEDKRIRKTKRYIKQTLIEILTEKPFEQITVTELCNKSDISRITFYAHYNDKFALVDEMFAEMLESATRDYRNSQKENNPANDTIQTFCNLLDCIFNLYNENMSLLTYTTIDKNPYLYYMFYSYIVRNVELVIIHRDKVIKPKYSIKQVSGFICNSLWAFIIEAQTEGSTINMVRKDAKKVLTGILEANIVTEMRDNDPEKEG</sequence>
<protein>
    <submittedName>
        <fullName evidence="4">Transcriptional regulator, TetR family</fullName>
    </submittedName>
</protein>
<evidence type="ECO:0000313" key="4">
    <source>
        <dbReference type="EMBL" id="SHN50994.1"/>
    </source>
</evidence>
<evidence type="ECO:0000256" key="2">
    <source>
        <dbReference type="PROSITE-ProRule" id="PRU00335"/>
    </source>
</evidence>
<dbReference type="PANTHER" id="PTHR43479">
    <property type="entry name" value="ACREF/ENVCD OPERON REPRESSOR-RELATED"/>
    <property type="match status" value="1"/>
</dbReference>
<name>A0A1M7RXX5_9FIRM</name>
<dbReference type="STRING" id="1121395.SAMN02745215_00246"/>
<evidence type="ECO:0000313" key="5">
    <source>
        <dbReference type="Proteomes" id="UP000184010"/>
    </source>
</evidence>
<dbReference type="InterPro" id="IPR009057">
    <property type="entry name" value="Homeodomain-like_sf"/>
</dbReference>
<keyword evidence="1 2" id="KW-0238">DNA-binding</keyword>
<dbReference type="PANTHER" id="PTHR43479:SF7">
    <property type="entry name" value="TETR-FAMILY TRANSCRIPTIONAL REGULATOR"/>
    <property type="match status" value="1"/>
</dbReference>
<feature type="domain" description="HTH tetR-type" evidence="3">
    <location>
        <begin position="8"/>
        <end position="68"/>
    </location>
</feature>
<proteinExistence type="predicted"/>
<feature type="DNA-binding region" description="H-T-H motif" evidence="2">
    <location>
        <begin position="31"/>
        <end position="50"/>
    </location>
</feature>
<dbReference type="Proteomes" id="UP000184010">
    <property type="component" value="Unassembled WGS sequence"/>
</dbReference>
<dbReference type="Gene3D" id="1.10.357.10">
    <property type="entry name" value="Tetracycline Repressor, domain 2"/>
    <property type="match status" value="1"/>
</dbReference>
<evidence type="ECO:0000259" key="3">
    <source>
        <dbReference type="PROSITE" id="PS50977"/>
    </source>
</evidence>